<keyword evidence="5 7" id="KW-1133">Transmembrane helix</keyword>
<dbReference type="InterPro" id="IPR051679">
    <property type="entry name" value="DASS-Related_Transporters"/>
</dbReference>
<dbReference type="Proteomes" id="UP001225646">
    <property type="component" value="Unassembled WGS sequence"/>
</dbReference>
<comment type="subcellular location">
    <subcellularLocation>
        <location evidence="1">Membrane</location>
        <topology evidence="1">Multi-pass membrane protein</topology>
    </subcellularLocation>
</comment>
<evidence type="ECO:0000256" key="6">
    <source>
        <dbReference type="ARBA" id="ARBA00023136"/>
    </source>
</evidence>
<dbReference type="PROSITE" id="PS01271">
    <property type="entry name" value="NA_SULFATE"/>
    <property type="match status" value="1"/>
</dbReference>
<evidence type="ECO:0000259" key="8">
    <source>
        <dbReference type="PROSITE" id="PS51202"/>
    </source>
</evidence>
<keyword evidence="6 7" id="KW-0472">Membrane</keyword>
<dbReference type="Gene3D" id="3.30.70.1450">
    <property type="entry name" value="Regulator of K+ conductance, C-terminal domain"/>
    <property type="match status" value="2"/>
</dbReference>
<feature type="transmembrane region" description="Helical" evidence="7">
    <location>
        <begin position="57"/>
        <end position="76"/>
    </location>
</feature>
<organism evidence="9 10">
    <name type="scientific">Aeribacillus alveayuensis</name>
    <dbReference type="NCBI Taxonomy" id="279215"/>
    <lineage>
        <taxon>Bacteria</taxon>
        <taxon>Bacillati</taxon>
        <taxon>Bacillota</taxon>
        <taxon>Bacilli</taxon>
        <taxon>Bacillales</taxon>
        <taxon>Bacillaceae</taxon>
        <taxon>Aeribacillus</taxon>
    </lineage>
</organism>
<proteinExistence type="predicted"/>
<dbReference type="InterPro" id="IPR031312">
    <property type="entry name" value="Na/sul_symport_CS"/>
</dbReference>
<dbReference type="RefSeq" id="WP_419151948.1">
    <property type="nucleotide sequence ID" value="NZ_JAUSTR010000005.1"/>
</dbReference>
<evidence type="ECO:0000256" key="4">
    <source>
        <dbReference type="ARBA" id="ARBA00022737"/>
    </source>
</evidence>
<evidence type="ECO:0000256" key="7">
    <source>
        <dbReference type="SAM" id="Phobius"/>
    </source>
</evidence>
<name>A0ABT9VNI6_9BACI</name>
<dbReference type="PANTHER" id="PTHR43652:SF2">
    <property type="entry name" value="BASIC AMINO ACID ANTIPORTER YFCC-RELATED"/>
    <property type="match status" value="1"/>
</dbReference>
<gene>
    <name evidence="9" type="ORF">J2S06_001616</name>
</gene>
<feature type="domain" description="RCK C-terminal" evidence="8">
    <location>
        <begin position="298"/>
        <end position="382"/>
    </location>
</feature>
<dbReference type="Pfam" id="PF03600">
    <property type="entry name" value="CitMHS"/>
    <property type="match status" value="1"/>
</dbReference>
<sequence length="593" mass="64678">MTLEIGFVLLMVVLMLGGLMLEVARPDMIVFVVLTVFLLTGILTSEEALKGFSNQGMLTIALLFIVAGAVQKSGIIDRALARRLKNSKSIPKTMLRVFLPVSGLSAFLNNTPIVVALTPILRKWCEENQISPSKFLIPLSYATILGGTITLMGTSTNLVVHGLMLDNGMEGFSLFELGIVGIPITIVGLVYLITIGYRLLPNNKGMKETVQEHSREYLAEMTVTSDFPFLNQSIQAAGLRQLKGLYLIEIIRGNEKISPVKSTTKIQEGDRLIFTGLISTIAELQKIKGLTLETGTNLTLDSLKNGNTQLVEAVVSHQSTLLYKTIKQVRFRSKYDAGVIAVHRNRERIKSKIGDIVLKPGDTLLLLCGSDFIDKFKQSNDFYVVTPLDTPAVLQEDPKKGWIAISILVAMILLVTFGILSMFKAMSLAAVLLLLARVITPEEAKQSVQFNVLLLIASSFGIGTAMIKTGAAEWIANGLMKIAEPFGLVAVLFSIYLLTNIFTELITNSAAAVMMFPIAMEIAKKMSIDPTGLAVLITIAASASFITPIGYQTNLIVYGPGGYKFTDYIKVGTPLSIIVMVISIWIVHLVWIS</sequence>
<keyword evidence="2" id="KW-0813">Transport</keyword>
<dbReference type="PANTHER" id="PTHR43652">
    <property type="entry name" value="BASIC AMINO ACID ANTIPORTER YFCC-RELATED"/>
    <property type="match status" value="1"/>
</dbReference>
<feature type="transmembrane region" description="Helical" evidence="7">
    <location>
        <begin position="177"/>
        <end position="200"/>
    </location>
</feature>
<evidence type="ECO:0000256" key="1">
    <source>
        <dbReference type="ARBA" id="ARBA00004141"/>
    </source>
</evidence>
<dbReference type="InterPro" id="IPR006037">
    <property type="entry name" value="RCK_C"/>
</dbReference>
<keyword evidence="3 7" id="KW-0812">Transmembrane</keyword>
<dbReference type="EMBL" id="JAUSTR010000005">
    <property type="protein sequence ID" value="MDQ0162539.1"/>
    <property type="molecule type" value="Genomic_DNA"/>
</dbReference>
<evidence type="ECO:0000313" key="10">
    <source>
        <dbReference type="Proteomes" id="UP001225646"/>
    </source>
</evidence>
<dbReference type="SUPFAM" id="SSF116726">
    <property type="entry name" value="TrkA C-terminal domain-like"/>
    <property type="match status" value="2"/>
</dbReference>
<evidence type="ECO:0000256" key="5">
    <source>
        <dbReference type="ARBA" id="ARBA00022989"/>
    </source>
</evidence>
<accession>A0ABT9VNI6</accession>
<evidence type="ECO:0000256" key="2">
    <source>
        <dbReference type="ARBA" id="ARBA00022448"/>
    </source>
</evidence>
<feature type="transmembrane region" description="Helical" evidence="7">
    <location>
        <begin position="532"/>
        <end position="551"/>
    </location>
</feature>
<feature type="domain" description="RCK C-terminal" evidence="8">
    <location>
        <begin position="205"/>
        <end position="290"/>
    </location>
</feature>
<dbReference type="PROSITE" id="PS51202">
    <property type="entry name" value="RCK_C"/>
    <property type="match status" value="2"/>
</dbReference>
<dbReference type="InterPro" id="IPR004680">
    <property type="entry name" value="Cit_transptr-like_dom"/>
</dbReference>
<feature type="transmembrane region" description="Helical" evidence="7">
    <location>
        <begin position="28"/>
        <end position="45"/>
    </location>
</feature>
<feature type="transmembrane region" description="Helical" evidence="7">
    <location>
        <begin position="6"/>
        <end position="21"/>
    </location>
</feature>
<feature type="transmembrane region" description="Helical" evidence="7">
    <location>
        <begin position="571"/>
        <end position="592"/>
    </location>
</feature>
<dbReference type="InterPro" id="IPR036721">
    <property type="entry name" value="RCK_C_sf"/>
</dbReference>
<dbReference type="Pfam" id="PF02080">
    <property type="entry name" value="TrkA_C"/>
    <property type="match status" value="2"/>
</dbReference>
<evidence type="ECO:0000256" key="3">
    <source>
        <dbReference type="ARBA" id="ARBA00022692"/>
    </source>
</evidence>
<feature type="transmembrane region" description="Helical" evidence="7">
    <location>
        <begin position="97"/>
        <end position="121"/>
    </location>
</feature>
<feature type="transmembrane region" description="Helical" evidence="7">
    <location>
        <begin position="448"/>
        <end position="467"/>
    </location>
</feature>
<protein>
    <submittedName>
        <fullName evidence="9">Di/tricarboxylate transporter</fullName>
    </submittedName>
</protein>
<feature type="transmembrane region" description="Helical" evidence="7">
    <location>
        <begin position="487"/>
        <end position="520"/>
    </location>
</feature>
<reference evidence="9 10" key="1">
    <citation type="submission" date="2023-07" db="EMBL/GenBank/DDBJ databases">
        <title>Genomic Encyclopedia of Type Strains, Phase IV (KMG-IV): sequencing the most valuable type-strain genomes for metagenomic binning, comparative biology and taxonomic classification.</title>
        <authorList>
            <person name="Goeker M."/>
        </authorList>
    </citation>
    <scope>NUCLEOTIDE SEQUENCE [LARGE SCALE GENOMIC DNA]</scope>
    <source>
        <strain evidence="9 10">DSM 19092</strain>
    </source>
</reference>
<feature type="transmembrane region" description="Helical" evidence="7">
    <location>
        <begin position="141"/>
        <end position="165"/>
    </location>
</feature>
<comment type="caution">
    <text evidence="9">The sequence shown here is derived from an EMBL/GenBank/DDBJ whole genome shotgun (WGS) entry which is preliminary data.</text>
</comment>
<keyword evidence="4" id="KW-0677">Repeat</keyword>
<feature type="transmembrane region" description="Helical" evidence="7">
    <location>
        <begin position="403"/>
        <end position="436"/>
    </location>
</feature>
<evidence type="ECO:0000313" key="9">
    <source>
        <dbReference type="EMBL" id="MDQ0162539.1"/>
    </source>
</evidence>
<keyword evidence="10" id="KW-1185">Reference proteome</keyword>